<dbReference type="EC" id="1.5.1.5" evidence="12"/>
<comment type="caution">
    <text evidence="12">Lacks conserved residue(s) required for the propagation of feature annotation.</text>
</comment>
<accession>A0A3M0C078</accession>
<keyword evidence="5 12" id="KW-0658">Purine biosynthesis</keyword>
<dbReference type="FunFam" id="3.40.50.720:FF:000006">
    <property type="entry name" value="Bifunctional protein FolD"/>
    <property type="match status" value="1"/>
</dbReference>
<dbReference type="FunCoup" id="A0A3M0C078">
    <property type="interactions" value="509"/>
</dbReference>
<dbReference type="InParanoid" id="A0A3M0C078"/>
<evidence type="ECO:0000256" key="11">
    <source>
        <dbReference type="ARBA" id="ARBA00023268"/>
    </source>
</evidence>
<comment type="function">
    <text evidence="12">Catalyzes the oxidation of 5,10-methylenetetrahydrofolate to 5,10-methenyltetrahydrofolate and then the hydrolysis of 5,10-methenyltetrahydrofolate to 10-formyltetrahydrofolate.</text>
</comment>
<organism evidence="15 16">
    <name type="scientific">Eilatimonas milleporae</name>
    <dbReference type="NCBI Taxonomy" id="911205"/>
    <lineage>
        <taxon>Bacteria</taxon>
        <taxon>Pseudomonadati</taxon>
        <taxon>Pseudomonadota</taxon>
        <taxon>Alphaproteobacteria</taxon>
        <taxon>Kordiimonadales</taxon>
        <taxon>Kordiimonadaceae</taxon>
        <taxon>Eilatimonas</taxon>
    </lineage>
</organism>
<dbReference type="FunFam" id="3.40.50.10860:FF:000005">
    <property type="entry name" value="C-1-tetrahydrofolate synthase, cytoplasmic, putative"/>
    <property type="match status" value="1"/>
</dbReference>
<evidence type="ECO:0000256" key="9">
    <source>
        <dbReference type="ARBA" id="ARBA00023102"/>
    </source>
</evidence>
<evidence type="ECO:0000256" key="5">
    <source>
        <dbReference type="ARBA" id="ARBA00022755"/>
    </source>
</evidence>
<dbReference type="GO" id="GO:0004477">
    <property type="term" value="F:methenyltetrahydrofolate cyclohydrolase activity"/>
    <property type="evidence" value="ECO:0007669"/>
    <property type="project" value="UniProtKB-UniRule"/>
</dbReference>
<dbReference type="PRINTS" id="PR00085">
    <property type="entry name" value="THFDHDRGNASE"/>
</dbReference>
<dbReference type="GO" id="GO:0000105">
    <property type="term" value="P:L-histidine biosynthetic process"/>
    <property type="evidence" value="ECO:0007669"/>
    <property type="project" value="UniProtKB-KW"/>
</dbReference>
<comment type="catalytic activity">
    <reaction evidence="12">
        <text>(6R)-5,10-methenyltetrahydrofolate + H2O = (6R)-10-formyltetrahydrofolate + H(+)</text>
        <dbReference type="Rhea" id="RHEA:23700"/>
        <dbReference type="ChEBI" id="CHEBI:15377"/>
        <dbReference type="ChEBI" id="CHEBI:15378"/>
        <dbReference type="ChEBI" id="CHEBI:57455"/>
        <dbReference type="ChEBI" id="CHEBI:195366"/>
        <dbReference type="EC" id="3.5.4.9"/>
    </reaction>
</comment>
<reference evidence="15 16" key="1">
    <citation type="submission" date="2018-10" db="EMBL/GenBank/DDBJ databases">
        <title>Genomic Encyclopedia of Archaeal and Bacterial Type Strains, Phase II (KMG-II): from individual species to whole genera.</title>
        <authorList>
            <person name="Goeker M."/>
        </authorList>
    </citation>
    <scope>NUCLEOTIDE SEQUENCE [LARGE SCALE GENOMIC DNA]</scope>
    <source>
        <strain evidence="15 16">DSM 25217</strain>
    </source>
</reference>
<evidence type="ECO:0000313" key="16">
    <source>
        <dbReference type="Proteomes" id="UP000271227"/>
    </source>
</evidence>
<evidence type="ECO:0000256" key="3">
    <source>
        <dbReference type="ARBA" id="ARBA00022563"/>
    </source>
</evidence>
<keyword evidence="10 12" id="KW-0486">Methionine biosynthesis</keyword>
<proteinExistence type="inferred from homology"/>
<evidence type="ECO:0000259" key="14">
    <source>
        <dbReference type="Pfam" id="PF02882"/>
    </source>
</evidence>
<evidence type="ECO:0000256" key="7">
    <source>
        <dbReference type="ARBA" id="ARBA00022857"/>
    </source>
</evidence>
<comment type="catalytic activity">
    <reaction evidence="12">
        <text>(6R)-5,10-methylene-5,6,7,8-tetrahydrofolate + NADP(+) = (6R)-5,10-methenyltetrahydrofolate + NADPH</text>
        <dbReference type="Rhea" id="RHEA:22812"/>
        <dbReference type="ChEBI" id="CHEBI:15636"/>
        <dbReference type="ChEBI" id="CHEBI:57455"/>
        <dbReference type="ChEBI" id="CHEBI:57783"/>
        <dbReference type="ChEBI" id="CHEBI:58349"/>
        <dbReference type="EC" id="1.5.1.5"/>
    </reaction>
</comment>
<evidence type="ECO:0000256" key="12">
    <source>
        <dbReference type="HAMAP-Rule" id="MF_01576"/>
    </source>
</evidence>
<evidence type="ECO:0000256" key="4">
    <source>
        <dbReference type="ARBA" id="ARBA00022605"/>
    </source>
</evidence>
<feature type="binding site" evidence="12">
    <location>
        <begin position="171"/>
        <end position="173"/>
    </location>
    <ligand>
        <name>NADP(+)</name>
        <dbReference type="ChEBI" id="CHEBI:58349"/>
    </ligand>
</feature>
<dbReference type="GO" id="GO:0009086">
    <property type="term" value="P:methionine biosynthetic process"/>
    <property type="evidence" value="ECO:0007669"/>
    <property type="project" value="UniProtKB-KW"/>
</dbReference>
<dbReference type="EMBL" id="REFR01000015">
    <property type="protein sequence ID" value="RMB02027.1"/>
    <property type="molecule type" value="Genomic_DNA"/>
</dbReference>
<dbReference type="NCBIfam" id="NF008058">
    <property type="entry name" value="PRK10792.1"/>
    <property type="match status" value="1"/>
</dbReference>
<dbReference type="NCBIfam" id="NF010785">
    <property type="entry name" value="PRK14188.1"/>
    <property type="match status" value="1"/>
</dbReference>
<evidence type="ECO:0000256" key="6">
    <source>
        <dbReference type="ARBA" id="ARBA00022801"/>
    </source>
</evidence>
<dbReference type="UniPathway" id="UPA00193"/>
<evidence type="ECO:0000256" key="1">
    <source>
        <dbReference type="ARBA" id="ARBA00004777"/>
    </source>
</evidence>
<dbReference type="InterPro" id="IPR000672">
    <property type="entry name" value="THF_DH/CycHdrlase"/>
</dbReference>
<protein>
    <recommendedName>
        <fullName evidence="12">Bifunctional protein FolD</fullName>
    </recommendedName>
    <domain>
        <recommendedName>
            <fullName evidence="12">Methylenetetrahydrofolate dehydrogenase</fullName>
            <ecNumber evidence="12">1.5.1.5</ecNumber>
        </recommendedName>
    </domain>
    <domain>
        <recommendedName>
            <fullName evidence="12">Methenyltetrahydrofolate cyclohydrolase</fullName>
            <ecNumber evidence="12">3.5.4.9</ecNumber>
        </recommendedName>
    </domain>
</protein>
<dbReference type="PROSITE" id="PS00766">
    <property type="entry name" value="THF_DHG_CYH_1"/>
    <property type="match status" value="1"/>
</dbReference>
<keyword evidence="3 12" id="KW-0554">One-carbon metabolism</keyword>
<dbReference type="PANTHER" id="PTHR48099">
    <property type="entry name" value="C-1-TETRAHYDROFOLATE SYNTHASE, CYTOPLASMIC-RELATED"/>
    <property type="match status" value="1"/>
</dbReference>
<dbReference type="Pfam" id="PF02882">
    <property type="entry name" value="THF_DHG_CYH_C"/>
    <property type="match status" value="1"/>
</dbReference>
<dbReference type="Gene3D" id="3.40.50.10860">
    <property type="entry name" value="Leucine Dehydrogenase, chain A, domain 1"/>
    <property type="match status" value="1"/>
</dbReference>
<comment type="subunit">
    <text evidence="2 12">Homodimer.</text>
</comment>
<feature type="domain" description="Tetrahydrofolate dehydrogenase/cyclohydrolase catalytic" evidence="13">
    <location>
        <begin position="11"/>
        <end position="126"/>
    </location>
</feature>
<dbReference type="InterPro" id="IPR036291">
    <property type="entry name" value="NAD(P)-bd_dom_sf"/>
</dbReference>
<keyword evidence="4 12" id="KW-0028">Amino-acid biosynthesis</keyword>
<dbReference type="GO" id="GO:0005829">
    <property type="term" value="C:cytosol"/>
    <property type="evidence" value="ECO:0007669"/>
    <property type="project" value="TreeGrafter"/>
</dbReference>
<dbReference type="InterPro" id="IPR020867">
    <property type="entry name" value="THF_DH/CycHdrlase_CS"/>
</dbReference>
<dbReference type="EC" id="3.5.4.9" evidence="12"/>
<dbReference type="InterPro" id="IPR020630">
    <property type="entry name" value="THF_DH/CycHdrlase_cat_dom"/>
</dbReference>
<dbReference type="GO" id="GO:0004488">
    <property type="term" value="F:methylenetetrahydrofolate dehydrogenase (NADP+) activity"/>
    <property type="evidence" value="ECO:0007669"/>
    <property type="project" value="UniProtKB-UniRule"/>
</dbReference>
<dbReference type="InterPro" id="IPR046346">
    <property type="entry name" value="Aminoacid_DH-like_N_sf"/>
</dbReference>
<comment type="pathway">
    <text evidence="1 12">One-carbon metabolism; tetrahydrofolate interconversion.</text>
</comment>
<dbReference type="AlphaFoldDB" id="A0A3M0C078"/>
<keyword evidence="11 12" id="KW-0511">Multifunctional enzyme</keyword>
<dbReference type="HAMAP" id="MF_01576">
    <property type="entry name" value="THF_DHG_CYH"/>
    <property type="match status" value="1"/>
</dbReference>
<feature type="domain" description="Tetrahydrofolate dehydrogenase/cyclohydrolase NAD(P)-binding" evidence="14">
    <location>
        <begin position="145"/>
        <end position="294"/>
    </location>
</feature>
<keyword evidence="6 12" id="KW-0378">Hydrolase</keyword>
<dbReference type="GO" id="GO:0035999">
    <property type="term" value="P:tetrahydrofolate interconversion"/>
    <property type="evidence" value="ECO:0007669"/>
    <property type="project" value="UniProtKB-UniRule"/>
</dbReference>
<dbReference type="Pfam" id="PF00763">
    <property type="entry name" value="THF_DHG_CYH"/>
    <property type="match status" value="1"/>
</dbReference>
<dbReference type="Gene3D" id="3.40.50.720">
    <property type="entry name" value="NAD(P)-binding Rossmann-like Domain"/>
    <property type="match status" value="1"/>
</dbReference>
<dbReference type="NCBIfam" id="NF010783">
    <property type="entry name" value="PRK14186.1"/>
    <property type="match status" value="1"/>
</dbReference>
<keyword evidence="9 12" id="KW-0368">Histidine biosynthesis</keyword>
<dbReference type="PANTHER" id="PTHR48099:SF5">
    <property type="entry name" value="C-1-TETRAHYDROFOLATE SYNTHASE, CYTOPLASMIC"/>
    <property type="match status" value="1"/>
</dbReference>
<evidence type="ECO:0000256" key="10">
    <source>
        <dbReference type="ARBA" id="ARBA00023167"/>
    </source>
</evidence>
<keyword evidence="16" id="KW-1185">Reference proteome</keyword>
<keyword evidence="7 12" id="KW-0521">NADP</keyword>
<dbReference type="InterPro" id="IPR020631">
    <property type="entry name" value="THF_DH/CycHdrlase_NAD-bd_dom"/>
</dbReference>
<dbReference type="PROSITE" id="PS00767">
    <property type="entry name" value="THF_DHG_CYH_2"/>
    <property type="match status" value="1"/>
</dbReference>
<dbReference type="Proteomes" id="UP000271227">
    <property type="component" value="Unassembled WGS sequence"/>
</dbReference>
<comment type="caution">
    <text evidence="15">The sequence shown here is derived from an EMBL/GenBank/DDBJ whole genome shotgun (WGS) entry which is preliminary data.</text>
</comment>
<gene>
    <name evidence="12" type="primary">folD</name>
    <name evidence="15" type="ORF">BXY39_3539</name>
</gene>
<name>A0A3M0C078_9PROT</name>
<dbReference type="GO" id="GO:0006164">
    <property type="term" value="P:purine nucleotide biosynthetic process"/>
    <property type="evidence" value="ECO:0007669"/>
    <property type="project" value="UniProtKB-KW"/>
</dbReference>
<keyword evidence="8 12" id="KW-0560">Oxidoreductase</keyword>
<evidence type="ECO:0000259" key="13">
    <source>
        <dbReference type="Pfam" id="PF00763"/>
    </source>
</evidence>
<sequence length="302" mass="31186">MSATHPGINRIDGKKTAAALRERIAGHVARLKADHGLTPGLAVVIVGEDPASQVYVRNKVKQTGEAGMNSLHFALPADTPEADLLAKIAELNADETVHGILVQLPLPGHIDANKVIDTIDPAKDVDGFHVVNAGRLATGTGGLIPCTPRGCLMLLKQTVGDLSGKRAIIVGRSNIVGKPMAQLLLGENATVTIAHSRTADLADEVARADIVVAAVGRAHLIKGDWIKPGATVIDVGMNRVDAPEKGPGKTRLVGDVDYEAAAAHAGAITPVPGGVGPMTIACLLANTLVAACRQAGLEDPRL</sequence>
<dbReference type="SUPFAM" id="SSF51735">
    <property type="entry name" value="NAD(P)-binding Rossmann-fold domains"/>
    <property type="match status" value="1"/>
</dbReference>
<dbReference type="SUPFAM" id="SSF53223">
    <property type="entry name" value="Aminoacid dehydrogenase-like, N-terminal domain"/>
    <property type="match status" value="1"/>
</dbReference>
<dbReference type="CDD" id="cd01080">
    <property type="entry name" value="NAD_bind_m-THF_DH_Cyclohyd"/>
    <property type="match status" value="1"/>
</dbReference>
<comment type="similarity">
    <text evidence="12">Belongs to the tetrahydrofolate dehydrogenase/cyclohydrolase family.</text>
</comment>
<evidence type="ECO:0000256" key="8">
    <source>
        <dbReference type="ARBA" id="ARBA00023002"/>
    </source>
</evidence>
<evidence type="ECO:0000256" key="2">
    <source>
        <dbReference type="ARBA" id="ARBA00011738"/>
    </source>
</evidence>
<evidence type="ECO:0000313" key="15">
    <source>
        <dbReference type="EMBL" id="RMB02027.1"/>
    </source>
</evidence>